<dbReference type="CDD" id="cd01949">
    <property type="entry name" value="GGDEF"/>
    <property type="match status" value="1"/>
</dbReference>
<dbReference type="PANTHER" id="PTHR44757">
    <property type="entry name" value="DIGUANYLATE CYCLASE DGCP"/>
    <property type="match status" value="1"/>
</dbReference>
<dbReference type="Pfam" id="PF00990">
    <property type="entry name" value="GGDEF"/>
    <property type="match status" value="1"/>
</dbReference>
<keyword evidence="3" id="KW-0804">Transcription</keyword>
<dbReference type="SUPFAM" id="SSF53822">
    <property type="entry name" value="Periplasmic binding protein-like I"/>
    <property type="match status" value="1"/>
</dbReference>
<organism evidence="7 8">
    <name type="scientific">Phytohabitans kaempferiae</name>
    <dbReference type="NCBI Taxonomy" id="1620943"/>
    <lineage>
        <taxon>Bacteria</taxon>
        <taxon>Bacillati</taxon>
        <taxon>Actinomycetota</taxon>
        <taxon>Actinomycetes</taxon>
        <taxon>Micromonosporales</taxon>
        <taxon>Micromonosporaceae</taxon>
    </lineage>
</organism>
<evidence type="ECO:0000259" key="6">
    <source>
        <dbReference type="PROSITE" id="PS50887"/>
    </source>
</evidence>
<evidence type="ECO:0000256" key="4">
    <source>
        <dbReference type="SAM" id="MobiDB-lite"/>
    </source>
</evidence>
<sequence>MKRLRGPGDALGPRGHSGSPDGIGEIGVASQVSRDLTLGVLTPFLGGWYFGGLLRGIARSAAVEGASVIAVQTLDAGTDQLEMREPSDLSYPVAWRRVSGFVVIINAVYPSYLAAVQQTGKPVVIVSHEVPELECPVVVPDNATGIREAVAHLIAHGHRRIAFAGYLGAKDVRQRYEAYRDALRAHAVEPDQGLLFPIEDNQMSSGEDAARVLIGAGMPATAVVTGTDANAIGLMQGMLAAGYRVPEDLAVIGFDDVRGAQYSLPRLTTVNHPVDTIGRTAADLLLRRIRGEEVAPGTRYVDTSLVVRESCGCRRDAAGPPALPPLTRLEAEGRAHFRERTHLQGILSKQYVVSMDLLRAHEEDPRRLGWLARTSARAGCLGLWTDRTRTDPPLDLVGTYARDKPPTSQPLALPASEFPPAELLGVARQDAEAVTFVVPVKVDGSDWGLLAVVDAVETGTGTGREPINHWAALLTVALDYQQVLAALREQEERLRVAAEYDHLTGLPNRTLFLERLREAMRAGHEFAVLFVDLDGFKVVNDSLGHDAGDGLLIQVANRLSHSLRERDTAARFGGDEFLILLDGVADPHAPAQVAERLHAALAPPFRLQGQEVVVTASIGITLGGDRYAAAEDLVRDADIAMYWSKSHRKGSHALFDVAMHAKAVVRLQIETELRRAIERGELEVHYQPIVQLVGGRTRAFEALIRWRHPTRGLVLPEHFLAVAEETGLVIPIGRWVIAESCRQLAAWQRTPGREDLRISVNVSNRQFWQGGLVDDVAEALRVSRLHPRNLAFEITEGVIMTNVGLARKMLEDLHNLGCELHIDDFGTGYSSLEALHRLPIDALKIDRSFVARLGADAKSSALVHTIVLMGGSLGLQLIAESVETEEQRDHLLRLGCAYGQGHLFSPPVPAEEAERLIS</sequence>
<dbReference type="InterPro" id="IPR029787">
    <property type="entry name" value="Nucleotide_cyclase"/>
</dbReference>
<keyword evidence="8" id="KW-1185">Reference proteome</keyword>
<dbReference type="InterPro" id="IPR000160">
    <property type="entry name" value="GGDEF_dom"/>
</dbReference>
<dbReference type="PANTHER" id="PTHR44757:SF2">
    <property type="entry name" value="BIOFILM ARCHITECTURE MAINTENANCE PROTEIN MBAA"/>
    <property type="match status" value="1"/>
</dbReference>
<name>A0ABV6MCM9_9ACTN</name>
<dbReference type="InterPro" id="IPR028082">
    <property type="entry name" value="Peripla_BP_I"/>
</dbReference>
<dbReference type="CDD" id="cd01948">
    <property type="entry name" value="EAL"/>
    <property type="match status" value="1"/>
</dbReference>
<dbReference type="InterPro" id="IPR046335">
    <property type="entry name" value="LacI/GalR-like_sensor"/>
</dbReference>
<feature type="region of interest" description="Disordered" evidence="4">
    <location>
        <begin position="1"/>
        <end position="24"/>
    </location>
</feature>
<dbReference type="Pfam" id="PF13377">
    <property type="entry name" value="Peripla_BP_3"/>
    <property type="match status" value="1"/>
</dbReference>
<evidence type="ECO:0000313" key="8">
    <source>
        <dbReference type="Proteomes" id="UP001589867"/>
    </source>
</evidence>
<protein>
    <submittedName>
        <fullName evidence="7">EAL domain-containing protein</fullName>
    </submittedName>
</protein>
<feature type="domain" description="GGDEF" evidence="6">
    <location>
        <begin position="524"/>
        <end position="657"/>
    </location>
</feature>
<dbReference type="Gene3D" id="3.30.70.270">
    <property type="match status" value="1"/>
</dbReference>
<dbReference type="SMART" id="SM00267">
    <property type="entry name" value="GGDEF"/>
    <property type="match status" value="1"/>
</dbReference>
<proteinExistence type="predicted"/>
<keyword evidence="1" id="KW-0805">Transcription regulation</keyword>
<dbReference type="EMBL" id="JBHLUH010000068">
    <property type="protein sequence ID" value="MFC0532309.1"/>
    <property type="molecule type" value="Genomic_DNA"/>
</dbReference>
<dbReference type="SUPFAM" id="SSF55073">
    <property type="entry name" value="Nucleotide cyclase"/>
    <property type="match status" value="1"/>
</dbReference>
<dbReference type="InterPro" id="IPR035919">
    <property type="entry name" value="EAL_sf"/>
</dbReference>
<comment type="caution">
    <text evidence="7">The sequence shown here is derived from an EMBL/GenBank/DDBJ whole genome shotgun (WGS) entry which is preliminary data.</text>
</comment>
<dbReference type="Gene3D" id="3.20.20.450">
    <property type="entry name" value="EAL domain"/>
    <property type="match status" value="1"/>
</dbReference>
<dbReference type="InterPro" id="IPR001633">
    <property type="entry name" value="EAL_dom"/>
</dbReference>
<dbReference type="Proteomes" id="UP001589867">
    <property type="component" value="Unassembled WGS sequence"/>
</dbReference>
<dbReference type="PROSITE" id="PS50883">
    <property type="entry name" value="EAL"/>
    <property type="match status" value="1"/>
</dbReference>
<dbReference type="InterPro" id="IPR052155">
    <property type="entry name" value="Biofilm_reg_signaling"/>
</dbReference>
<dbReference type="SUPFAM" id="SSF141868">
    <property type="entry name" value="EAL domain-like"/>
    <property type="match status" value="1"/>
</dbReference>
<keyword evidence="2" id="KW-0238">DNA-binding</keyword>
<accession>A0ABV6MCM9</accession>
<reference evidence="7 8" key="1">
    <citation type="submission" date="2024-09" db="EMBL/GenBank/DDBJ databases">
        <authorList>
            <person name="Sun Q."/>
            <person name="Mori K."/>
        </authorList>
    </citation>
    <scope>NUCLEOTIDE SEQUENCE [LARGE SCALE GENOMIC DNA]</scope>
    <source>
        <strain evidence="7 8">TBRC 3947</strain>
    </source>
</reference>
<evidence type="ECO:0000259" key="5">
    <source>
        <dbReference type="PROSITE" id="PS50883"/>
    </source>
</evidence>
<dbReference type="CDD" id="cd06267">
    <property type="entry name" value="PBP1_LacI_sugar_binding-like"/>
    <property type="match status" value="1"/>
</dbReference>
<dbReference type="InterPro" id="IPR043128">
    <property type="entry name" value="Rev_trsase/Diguanyl_cyclase"/>
</dbReference>
<evidence type="ECO:0000256" key="2">
    <source>
        <dbReference type="ARBA" id="ARBA00023125"/>
    </source>
</evidence>
<dbReference type="SMART" id="SM00052">
    <property type="entry name" value="EAL"/>
    <property type="match status" value="1"/>
</dbReference>
<evidence type="ECO:0000256" key="1">
    <source>
        <dbReference type="ARBA" id="ARBA00023015"/>
    </source>
</evidence>
<dbReference type="Gene3D" id="3.40.50.2300">
    <property type="match status" value="2"/>
</dbReference>
<dbReference type="Pfam" id="PF00563">
    <property type="entry name" value="EAL"/>
    <property type="match status" value="1"/>
</dbReference>
<gene>
    <name evidence="7" type="ORF">ACFFIA_32145</name>
</gene>
<dbReference type="RefSeq" id="WP_377258107.1">
    <property type="nucleotide sequence ID" value="NZ_JBHLUH010000068.1"/>
</dbReference>
<evidence type="ECO:0000313" key="7">
    <source>
        <dbReference type="EMBL" id="MFC0532309.1"/>
    </source>
</evidence>
<evidence type="ECO:0000256" key="3">
    <source>
        <dbReference type="ARBA" id="ARBA00023163"/>
    </source>
</evidence>
<dbReference type="PROSITE" id="PS50887">
    <property type="entry name" value="GGDEF"/>
    <property type="match status" value="1"/>
</dbReference>
<feature type="domain" description="EAL" evidence="5">
    <location>
        <begin position="666"/>
        <end position="918"/>
    </location>
</feature>
<dbReference type="NCBIfam" id="TIGR00254">
    <property type="entry name" value="GGDEF"/>
    <property type="match status" value="1"/>
</dbReference>